<comment type="catalytic activity">
    <reaction evidence="7 9">
        <text>Hydrolyzes single-stranded DNA or mismatched double-stranded DNA and polynucleotides, releasing free uracil.</text>
        <dbReference type="EC" id="3.2.2.27"/>
    </reaction>
</comment>
<evidence type="ECO:0000313" key="12">
    <source>
        <dbReference type="EMBL" id="RKP14964.1"/>
    </source>
</evidence>
<dbReference type="InterPro" id="IPR002043">
    <property type="entry name" value="UDG_fam1"/>
</dbReference>
<dbReference type="InterPro" id="IPR036895">
    <property type="entry name" value="Uracil-DNA_glycosylase-like_sf"/>
</dbReference>
<evidence type="ECO:0000256" key="7">
    <source>
        <dbReference type="HAMAP-Rule" id="MF_03166"/>
    </source>
</evidence>
<dbReference type="NCBIfam" id="TIGR00628">
    <property type="entry name" value="ung"/>
    <property type="match status" value="1"/>
</dbReference>
<dbReference type="AlphaFoldDB" id="A0A4P9Y858"/>
<feature type="compositionally biased region" description="Polar residues" evidence="10">
    <location>
        <begin position="36"/>
        <end position="48"/>
    </location>
</feature>
<evidence type="ECO:0000256" key="5">
    <source>
        <dbReference type="ARBA" id="ARBA00023204"/>
    </source>
</evidence>
<dbReference type="CDD" id="cd10027">
    <property type="entry name" value="UDG-F1-like"/>
    <property type="match status" value="1"/>
</dbReference>
<dbReference type="InterPro" id="IPR005122">
    <property type="entry name" value="Uracil-DNA_glycosylase-like"/>
</dbReference>
<proteinExistence type="inferred from homology"/>
<dbReference type="NCBIfam" id="NF003589">
    <property type="entry name" value="PRK05254.1-2"/>
    <property type="match status" value="1"/>
</dbReference>
<evidence type="ECO:0000259" key="11">
    <source>
        <dbReference type="SMART" id="SM00986"/>
    </source>
</evidence>
<dbReference type="NCBIfam" id="NF003588">
    <property type="entry name" value="PRK05254.1-1"/>
    <property type="match status" value="1"/>
</dbReference>
<keyword evidence="2 7" id="KW-0227">DNA damage</keyword>
<dbReference type="PANTHER" id="PTHR11264:SF0">
    <property type="entry name" value="URACIL-DNA GLYCOSYLASE"/>
    <property type="match status" value="1"/>
</dbReference>
<dbReference type="OrthoDB" id="10031947at2759"/>
<dbReference type="PANTHER" id="PTHR11264">
    <property type="entry name" value="URACIL-DNA GLYCOSYLASE"/>
    <property type="match status" value="1"/>
</dbReference>
<dbReference type="GO" id="GO:0004844">
    <property type="term" value="F:uracil DNA N-glycosylase activity"/>
    <property type="evidence" value="ECO:0007669"/>
    <property type="project" value="UniProtKB-UniRule"/>
</dbReference>
<dbReference type="GO" id="GO:0097510">
    <property type="term" value="P:base-excision repair, AP site formation via deaminated base removal"/>
    <property type="evidence" value="ECO:0007669"/>
    <property type="project" value="TreeGrafter"/>
</dbReference>
<feature type="compositionally biased region" description="Basic and acidic residues" evidence="10">
    <location>
        <begin position="55"/>
        <end position="67"/>
    </location>
</feature>
<dbReference type="InterPro" id="IPR018085">
    <property type="entry name" value="Ura-DNA_Glyclase_AS"/>
</dbReference>
<feature type="region of interest" description="Disordered" evidence="10">
    <location>
        <begin position="1"/>
        <end position="67"/>
    </location>
</feature>
<evidence type="ECO:0000256" key="6">
    <source>
        <dbReference type="ARBA" id="ARBA00023242"/>
    </source>
</evidence>
<dbReference type="EMBL" id="KZ987771">
    <property type="protein sequence ID" value="RKP14964.1"/>
    <property type="molecule type" value="Genomic_DNA"/>
</dbReference>
<comment type="subcellular location">
    <subcellularLocation>
        <location evidence="7">Mitochondrion</location>
    </subcellularLocation>
    <subcellularLocation>
        <location evidence="7">Nucleus</location>
    </subcellularLocation>
</comment>
<dbReference type="FunFam" id="3.40.470.10:FF:000007">
    <property type="entry name" value="Uracil-DNA glycosylase"/>
    <property type="match status" value="1"/>
</dbReference>
<keyword evidence="6 7" id="KW-0539">Nucleus</keyword>
<evidence type="ECO:0000256" key="8">
    <source>
        <dbReference type="PROSITE-ProRule" id="PRU10072"/>
    </source>
</evidence>
<evidence type="ECO:0000256" key="1">
    <source>
        <dbReference type="ARBA" id="ARBA00008184"/>
    </source>
</evidence>
<feature type="domain" description="Uracil-DNA glycosylase-like" evidence="11">
    <location>
        <begin position="137"/>
        <end position="298"/>
    </location>
</feature>
<dbReference type="Pfam" id="PF03167">
    <property type="entry name" value="UDG"/>
    <property type="match status" value="1"/>
</dbReference>
<evidence type="ECO:0000256" key="3">
    <source>
        <dbReference type="ARBA" id="ARBA00022801"/>
    </source>
</evidence>
<keyword evidence="3 7" id="KW-0378">Hydrolase</keyword>
<dbReference type="Gene3D" id="3.40.470.10">
    <property type="entry name" value="Uracil-DNA glycosylase-like domain"/>
    <property type="match status" value="1"/>
</dbReference>
<dbReference type="NCBIfam" id="NF003591">
    <property type="entry name" value="PRK05254.1-4"/>
    <property type="match status" value="1"/>
</dbReference>
<evidence type="ECO:0000256" key="10">
    <source>
        <dbReference type="SAM" id="MobiDB-lite"/>
    </source>
</evidence>
<protein>
    <recommendedName>
        <fullName evidence="7 9">Uracil-DNA glycosylase</fullName>
        <shortName evidence="7">UDG</shortName>
        <ecNumber evidence="7 9">3.2.2.27</ecNumber>
    </recommendedName>
</protein>
<dbReference type="EC" id="3.2.2.27" evidence="7 9"/>
<dbReference type="NCBIfam" id="NF003592">
    <property type="entry name" value="PRK05254.1-5"/>
    <property type="match status" value="1"/>
</dbReference>
<dbReference type="SMART" id="SM00987">
    <property type="entry name" value="UreE_C"/>
    <property type="match status" value="1"/>
</dbReference>
<keyword evidence="5 7" id="KW-0234">DNA repair</keyword>
<evidence type="ECO:0000256" key="2">
    <source>
        <dbReference type="ARBA" id="ARBA00022763"/>
    </source>
</evidence>
<feature type="compositionally biased region" description="Polar residues" evidence="10">
    <location>
        <begin position="1"/>
        <end position="10"/>
    </location>
</feature>
<organism evidence="12 13">
    <name type="scientific">Piptocephalis cylindrospora</name>
    <dbReference type="NCBI Taxonomy" id="1907219"/>
    <lineage>
        <taxon>Eukaryota</taxon>
        <taxon>Fungi</taxon>
        <taxon>Fungi incertae sedis</taxon>
        <taxon>Zoopagomycota</taxon>
        <taxon>Zoopagomycotina</taxon>
        <taxon>Zoopagomycetes</taxon>
        <taxon>Zoopagales</taxon>
        <taxon>Piptocephalidaceae</taxon>
        <taxon>Piptocephalis</taxon>
    </lineage>
</organism>
<evidence type="ECO:0000256" key="9">
    <source>
        <dbReference type="RuleBase" id="RU003780"/>
    </source>
</evidence>
<dbReference type="GO" id="GO:0005634">
    <property type="term" value="C:nucleus"/>
    <property type="evidence" value="ECO:0007669"/>
    <property type="project" value="UniProtKB-SubCell"/>
</dbReference>
<dbReference type="Proteomes" id="UP000267251">
    <property type="component" value="Unassembled WGS sequence"/>
</dbReference>
<keyword evidence="13" id="KW-1185">Reference proteome</keyword>
<evidence type="ECO:0000313" key="13">
    <source>
        <dbReference type="Proteomes" id="UP000267251"/>
    </source>
</evidence>
<dbReference type="SMART" id="SM00986">
    <property type="entry name" value="UDG"/>
    <property type="match status" value="1"/>
</dbReference>
<accession>A0A4P9Y858</accession>
<keyword evidence="4 7" id="KW-0496">Mitochondrion</keyword>
<name>A0A4P9Y858_9FUNG</name>
<dbReference type="HAMAP" id="MF_00148">
    <property type="entry name" value="UDG"/>
    <property type="match status" value="1"/>
</dbReference>
<gene>
    <name evidence="7" type="primary">UNG1</name>
    <name evidence="12" type="ORF">BJ684DRAFT_22415</name>
</gene>
<evidence type="ECO:0000256" key="4">
    <source>
        <dbReference type="ARBA" id="ARBA00023128"/>
    </source>
</evidence>
<feature type="active site" description="Proton acceptor" evidence="7 8">
    <location>
        <position position="152"/>
    </location>
</feature>
<comment type="function">
    <text evidence="7 9">Excises uracil residues from the DNA which can arise as a result of misincorporation of dUMP residues by DNA polymerase or due to deamination of cytosine.</text>
</comment>
<dbReference type="PROSITE" id="PS00130">
    <property type="entry name" value="U_DNA_GLYCOSYLASE"/>
    <property type="match status" value="1"/>
</dbReference>
<dbReference type="SUPFAM" id="SSF52141">
    <property type="entry name" value="Uracil-DNA glycosylase-like"/>
    <property type="match status" value="1"/>
</dbReference>
<comment type="similarity">
    <text evidence="1 7 9">Belongs to the uracil-DNA glycosylase (UDG) superfamily. UNG family.</text>
</comment>
<dbReference type="GO" id="GO:0005739">
    <property type="term" value="C:mitochondrion"/>
    <property type="evidence" value="ECO:0007669"/>
    <property type="project" value="UniProtKB-SubCell"/>
</dbReference>
<reference evidence="13" key="1">
    <citation type="journal article" date="2018" name="Nat. Microbiol.">
        <title>Leveraging single-cell genomics to expand the fungal tree of life.</title>
        <authorList>
            <person name="Ahrendt S.R."/>
            <person name="Quandt C.A."/>
            <person name="Ciobanu D."/>
            <person name="Clum A."/>
            <person name="Salamov A."/>
            <person name="Andreopoulos B."/>
            <person name="Cheng J.F."/>
            <person name="Woyke T."/>
            <person name="Pelin A."/>
            <person name="Henrissat B."/>
            <person name="Reynolds N.K."/>
            <person name="Benny G.L."/>
            <person name="Smith M.E."/>
            <person name="James T.Y."/>
            <person name="Grigoriev I.V."/>
        </authorList>
    </citation>
    <scope>NUCLEOTIDE SEQUENCE [LARGE SCALE GENOMIC DNA]</scope>
</reference>
<sequence>MSSQPLTNFFTVKRKAETSSSAPSDVAQKDAVASSLKPSKSSQDNQEPTAAVIESKTENNENDGERVKRLRVEDFTVSENLKVSNLEIGSMHPTWYRALSAEFRKPYFAKLKAFLTKEYQGQQKIFPPLVDVYSWSRFTHFDEVRVVILGQDPYHNHNQAHGLCFSVRKGIPPPPSLVNMYKELTLEDPSFSPPKHGYLGGWASQGVLMLNTTLTVRAHQAASHAGQGWENLTDAVIETVNKRKRNVVFILWGAHAQKKGRGIDKKKHLILQGPHPSPLSAHRGFFNCGHFAKANDYLESKGLPLVDWANLPEELDRS</sequence>